<protein>
    <submittedName>
        <fullName evidence="1">Uncharacterized protein</fullName>
    </submittedName>
</protein>
<name>A0ACC2PFW3_9HYME</name>
<organism evidence="1 2">
    <name type="scientific">Eretmocerus hayati</name>
    <dbReference type="NCBI Taxonomy" id="131215"/>
    <lineage>
        <taxon>Eukaryota</taxon>
        <taxon>Metazoa</taxon>
        <taxon>Ecdysozoa</taxon>
        <taxon>Arthropoda</taxon>
        <taxon>Hexapoda</taxon>
        <taxon>Insecta</taxon>
        <taxon>Pterygota</taxon>
        <taxon>Neoptera</taxon>
        <taxon>Endopterygota</taxon>
        <taxon>Hymenoptera</taxon>
        <taxon>Apocrita</taxon>
        <taxon>Proctotrupomorpha</taxon>
        <taxon>Chalcidoidea</taxon>
        <taxon>Aphelinidae</taxon>
        <taxon>Aphelininae</taxon>
        <taxon>Eretmocerus</taxon>
    </lineage>
</organism>
<evidence type="ECO:0000313" key="2">
    <source>
        <dbReference type="Proteomes" id="UP001239111"/>
    </source>
</evidence>
<proteinExistence type="predicted"/>
<sequence>MAPRRVEDIPLKRVAAFGCRLPSRLPAGEILTDISKNQWRLGGSIGCGGFGDVYLASNDVHRPVGSNAKYVIKIEPHNNGPLFVEMNFYIRAARKPMIDSWCEEQNLLQVGIPSYEGSGSHVYKGEKYRFLVMSRYGIDVGKLFISNGRRLSNKLINSLAVQMLYALEYIHGQGYAHSDVKGSNILLKKSCQEYRTELEKTQAFLVDFGLAYRFRTSNGVHKPFVHDERRAHEGTLEYTSRDAHHGTHSRRGDLETLGYNILQWLCGRLPWEDENGGLSSSADPDDVHEKKESYLMNIENFMKECFGDKKAPENITNYMTYIANLKFESRPDYAYLRSLFRQDLSFEKLFGKRYSYANENHSAVETPKKPYLRGRKPCRPVNGEVRMTRNAQLLVEQQKRESGFSWEAVLACHPDKLAKISIQPPLSPLTPPPSPTPPSLPTYAMIAVLQKMKDRQSGLMRQRINSKSSDNDLRAKWMTPAMEEVAQLKKKNLEKQEMMEDSIETKRLTRSRVAQLKGKEKSAKRSLLTDPRTHSKKRKLSY</sequence>
<dbReference type="Proteomes" id="UP001239111">
    <property type="component" value="Chromosome 2"/>
</dbReference>
<evidence type="ECO:0000313" key="1">
    <source>
        <dbReference type="EMBL" id="KAJ8681454.1"/>
    </source>
</evidence>
<accession>A0ACC2PFW3</accession>
<gene>
    <name evidence="1" type="ORF">QAD02_017241</name>
</gene>
<dbReference type="EMBL" id="CM056742">
    <property type="protein sequence ID" value="KAJ8681454.1"/>
    <property type="molecule type" value="Genomic_DNA"/>
</dbReference>
<keyword evidence="2" id="KW-1185">Reference proteome</keyword>
<reference evidence="1" key="1">
    <citation type="submission" date="2023-04" db="EMBL/GenBank/DDBJ databases">
        <title>A chromosome-level genome assembly of the parasitoid wasp Eretmocerus hayati.</title>
        <authorList>
            <person name="Zhong Y."/>
            <person name="Liu S."/>
            <person name="Liu Y."/>
        </authorList>
    </citation>
    <scope>NUCLEOTIDE SEQUENCE</scope>
    <source>
        <strain evidence="1">ZJU_SS_LIU_2023</strain>
    </source>
</reference>
<comment type="caution">
    <text evidence="1">The sequence shown here is derived from an EMBL/GenBank/DDBJ whole genome shotgun (WGS) entry which is preliminary data.</text>
</comment>